<protein>
    <submittedName>
        <fullName evidence="1">Uncharacterized protein</fullName>
    </submittedName>
</protein>
<accession>A0ACC3BPK2</accession>
<comment type="caution">
    <text evidence="1">The sequence shown here is derived from an EMBL/GenBank/DDBJ whole genome shotgun (WGS) entry which is preliminary data.</text>
</comment>
<dbReference type="Proteomes" id="UP000798662">
    <property type="component" value="Chromosome 1"/>
</dbReference>
<evidence type="ECO:0000313" key="2">
    <source>
        <dbReference type="Proteomes" id="UP000798662"/>
    </source>
</evidence>
<keyword evidence="2" id="KW-1185">Reference proteome</keyword>
<proteinExistence type="predicted"/>
<sequence length="251" mass="25829">MLRLHMYVPREGSVGQLRGRRKRDGERARRAESQRWQGHWRGQATAEGGWAEGAGSSQGVVADQRRGKGRHKERGAVMAKGGVGENVMSPPPPPPPRPASGVPVLPTGTGTLRRGHRVEGPPLPWSVPPHPHPTTAMAGAWGEGSAPATVAAATRGFHGQCQGLGGGGRGGAAGVGNALEAGAHLHSVAHPRVSRRGATRPSPLTPGRGRGGTPCRGWGARECLSRTMGLKLGLGGRGGGGGERPVCARGQ</sequence>
<gene>
    <name evidence="1" type="ORF">I4F81_002012</name>
</gene>
<reference evidence="1" key="1">
    <citation type="submission" date="2019-11" db="EMBL/GenBank/DDBJ databases">
        <title>Nori genome reveals adaptations in red seaweeds to the harsh intertidal environment.</title>
        <authorList>
            <person name="Wang D."/>
            <person name="Mao Y."/>
        </authorList>
    </citation>
    <scope>NUCLEOTIDE SEQUENCE</scope>
    <source>
        <tissue evidence="1">Gametophyte</tissue>
    </source>
</reference>
<organism evidence="1 2">
    <name type="scientific">Pyropia yezoensis</name>
    <name type="common">Susabi-nori</name>
    <name type="synonym">Porphyra yezoensis</name>
    <dbReference type="NCBI Taxonomy" id="2788"/>
    <lineage>
        <taxon>Eukaryota</taxon>
        <taxon>Rhodophyta</taxon>
        <taxon>Bangiophyceae</taxon>
        <taxon>Bangiales</taxon>
        <taxon>Bangiaceae</taxon>
        <taxon>Pyropia</taxon>
    </lineage>
</organism>
<dbReference type="EMBL" id="CM020618">
    <property type="protein sequence ID" value="KAK1859416.1"/>
    <property type="molecule type" value="Genomic_DNA"/>
</dbReference>
<evidence type="ECO:0000313" key="1">
    <source>
        <dbReference type="EMBL" id="KAK1859416.1"/>
    </source>
</evidence>
<name>A0ACC3BPK2_PYRYE</name>